<protein>
    <recommendedName>
        <fullName evidence="2">Coproporphyrinogen III oxidase, oxygen-independent</fullName>
    </recommendedName>
</protein>
<evidence type="ECO:0008006" key="2">
    <source>
        <dbReference type="Google" id="ProtNLM"/>
    </source>
</evidence>
<accession>A0A3B0Z9K0</accession>
<evidence type="ECO:0000313" key="1">
    <source>
        <dbReference type="EMBL" id="VAW77356.1"/>
    </source>
</evidence>
<gene>
    <name evidence="1" type="ORF">MNBD_GAMMA14-1864</name>
</gene>
<proteinExistence type="predicted"/>
<sequence length="435" mass="48697">MELSGEQENDKTQIPEVFEPYCGLYPGIASFTPEFDAGDYREWVSRSNGDPVPAPLMLVVQNAAQTDHAAHQEAPAHQLPWYSVVNREIQLQGELFDTDRPLEGVVLAPGVTAGWTNDALYELSTSIQNAFSVTPVAFTRWCACFGRSRPPLSRLQLLRVLGFSKVRLCLDFSSPGQVGEDLYGEIDRTEQLLNDIRNLGYRSLAIDLVLPAKPDEALVKRAEGLLEKTQVECIRLMSADRPDGALADGPQALFPAFLQSLGYRHIGLDWYVNESEPSLGKCGQLHWSPLGYTDIQSLDIIGVGPGAVSILEDTCSQNAVRRENYQRIIRQNKIPTERGVELESDDLLRRTVMSGILVDEHYNIEALENGWGIMFSRYFESEVTALRALEAEGKLVLTEHEIHTLKRDRNTLTTLCRIFDNQDRIARVPPLSEAR</sequence>
<name>A0A3B0Z9K0_9ZZZZ</name>
<dbReference type="Gene3D" id="1.10.10.920">
    <property type="match status" value="1"/>
</dbReference>
<dbReference type="AlphaFoldDB" id="A0A3B0Z9K0"/>
<dbReference type="EMBL" id="UOFM01000218">
    <property type="protein sequence ID" value="VAW77356.1"/>
    <property type="molecule type" value="Genomic_DNA"/>
</dbReference>
<dbReference type="SUPFAM" id="SSF102114">
    <property type="entry name" value="Radical SAM enzymes"/>
    <property type="match status" value="1"/>
</dbReference>
<organism evidence="1">
    <name type="scientific">hydrothermal vent metagenome</name>
    <dbReference type="NCBI Taxonomy" id="652676"/>
    <lineage>
        <taxon>unclassified sequences</taxon>
        <taxon>metagenomes</taxon>
        <taxon>ecological metagenomes</taxon>
    </lineage>
</organism>
<dbReference type="InterPro" id="IPR058240">
    <property type="entry name" value="rSAM_sf"/>
</dbReference>
<reference evidence="1" key="1">
    <citation type="submission" date="2018-06" db="EMBL/GenBank/DDBJ databases">
        <authorList>
            <person name="Zhirakovskaya E."/>
        </authorList>
    </citation>
    <scope>NUCLEOTIDE SEQUENCE</scope>
</reference>